<protein>
    <recommendedName>
        <fullName evidence="4">FLYWCH-type domain-containing protein</fullName>
    </recommendedName>
</protein>
<evidence type="ECO:0000256" key="2">
    <source>
        <dbReference type="ARBA" id="ARBA00022771"/>
    </source>
</evidence>
<dbReference type="Gene3D" id="2.20.25.240">
    <property type="match status" value="1"/>
</dbReference>
<evidence type="ECO:0000313" key="5">
    <source>
        <dbReference type="EMBL" id="KRY06971.1"/>
    </source>
</evidence>
<evidence type="ECO:0000256" key="1">
    <source>
        <dbReference type="ARBA" id="ARBA00022723"/>
    </source>
</evidence>
<name>A0A0V0Z3I5_9BILA</name>
<sequence>MADVPELHLVPNRCGGMSLVYEGRAYKLKRAGRQKYWRCSKDKEGCGGAIWTKLDVTSVIKRNDLIESCQVNEHLTYIQNGKEGGFEEAKRGRNETNPGHL</sequence>
<comment type="caution">
    <text evidence="5">The sequence shown here is derived from an EMBL/GenBank/DDBJ whole genome shotgun (WGS) entry which is preliminary data.</text>
</comment>
<dbReference type="Pfam" id="PF04500">
    <property type="entry name" value="FLYWCH"/>
    <property type="match status" value="1"/>
</dbReference>
<accession>A0A0V0Z3I5</accession>
<evidence type="ECO:0000256" key="3">
    <source>
        <dbReference type="ARBA" id="ARBA00022833"/>
    </source>
</evidence>
<dbReference type="Proteomes" id="UP000054783">
    <property type="component" value="Unassembled WGS sequence"/>
</dbReference>
<keyword evidence="7" id="KW-1185">Reference proteome</keyword>
<keyword evidence="1" id="KW-0479">Metal-binding</keyword>
<keyword evidence="2" id="KW-0863">Zinc-finger</keyword>
<dbReference type="GO" id="GO:0008270">
    <property type="term" value="F:zinc ion binding"/>
    <property type="evidence" value="ECO:0007669"/>
    <property type="project" value="UniProtKB-KW"/>
</dbReference>
<dbReference type="EMBL" id="JYDQ01000597">
    <property type="protein sequence ID" value="KRY06971.1"/>
    <property type="molecule type" value="Genomic_DNA"/>
</dbReference>
<dbReference type="InterPro" id="IPR007588">
    <property type="entry name" value="Znf_FLYWCH"/>
</dbReference>
<keyword evidence="3" id="KW-0862">Zinc</keyword>
<feature type="domain" description="FLYWCH-type" evidence="4">
    <location>
        <begin position="11"/>
        <end position="60"/>
    </location>
</feature>
<reference evidence="5 7" key="1">
    <citation type="submission" date="2015-01" db="EMBL/GenBank/DDBJ databases">
        <title>Evolution of Trichinella species and genotypes.</title>
        <authorList>
            <person name="Korhonen P.K."/>
            <person name="Edoardo P."/>
            <person name="Giuseppe L.R."/>
            <person name="Gasser R.B."/>
        </authorList>
    </citation>
    <scope>NUCLEOTIDE SEQUENCE [LARGE SCALE GENOMIC DNA]</scope>
    <source>
        <strain evidence="5">ISS2496</strain>
    </source>
</reference>
<evidence type="ECO:0000313" key="6">
    <source>
        <dbReference type="EMBL" id="KRY07033.1"/>
    </source>
</evidence>
<dbReference type="AlphaFoldDB" id="A0A0V0Z3I5"/>
<organism evidence="5 7">
    <name type="scientific">Trichinella patagoniensis</name>
    <dbReference type="NCBI Taxonomy" id="990121"/>
    <lineage>
        <taxon>Eukaryota</taxon>
        <taxon>Metazoa</taxon>
        <taxon>Ecdysozoa</taxon>
        <taxon>Nematoda</taxon>
        <taxon>Enoplea</taxon>
        <taxon>Dorylaimia</taxon>
        <taxon>Trichinellida</taxon>
        <taxon>Trichinellidae</taxon>
        <taxon>Trichinella</taxon>
    </lineage>
</organism>
<dbReference type="EMBL" id="JYDQ01000576">
    <property type="protein sequence ID" value="KRY07033.1"/>
    <property type="molecule type" value="Genomic_DNA"/>
</dbReference>
<proteinExistence type="predicted"/>
<evidence type="ECO:0000313" key="7">
    <source>
        <dbReference type="Proteomes" id="UP000054783"/>
    </source>
</evidence>
<gene>
    <name evidence="5" type="ORF">T12_14738</name>
    <name evidence="6" type="ORF">T12_5840</name>
</gene>
<evidence type="ECO:0000259" key="4">
    <source>
        <dbReference type="Pfam" id="PF04500"/>
    </source>
</evidence>